<evidence type="ECO:0000313" key="1">
    <source>
        <dbReference type="EMBL" id="KAK9502133.1"/>
    </source>
</evidence>
<name>A0AAW1CWH0_9HEMI</name>
<accession>A0AAW1CWH0</accession>
<protein>
    <submittedName>
        <fullName evidence="1">Uncharacterized protein</fullName>
    </submittedName>
</protein>
<reference evidence="1 2" key="1">
    <citation type="submission" date="2022-12" db="EMBL/GenBank/DDBJ databases">
        <title>Chromosome-level genome assembly of true bugs.</title>
        <authorList>
            <person name="Ma L."/>
            <person name="Li H."/>
        </authorList>
    </citation>
    <scope>NUCLEOTIDE SEQUENCE [LARGE SCALE GENOMIC DNA]</scope>
    <source>
        <strain evidence="1">Lab_2022b</strain>
    </source>
</reference>
<dbReference type="GO" id="GO:0031012">
    <property type="term" value="C:extracellular matrix"/>
    <property type="evidence" value="ECO:0007669"/>
    <property type="project" value="TreeGrafter"/>
</dbReference>
<organism evidence="1 2">
    <name type="scientific">Rhynocoris fuscipes</name>
    <dbReference type="NCBI Taxonomy" id="488301"/>
    <lineage>
        <taxon>Eukaryota</taxon>
        <taxon>Metazoa</taxon>
        <taxon>Ecdysozoa</taxon>
        <taxon>Arthropoda</taxon>
        <taxon>Hexapoda</taxon>
        <taxon>Insecta</taxon>
        <taxon>Pterygota</taxon>
        <taxon>Neoptera</taxon>
        <taxon>Paraneoptera</taxon>
        <taxon>Hemiptera</taxon>
        <taxon>Heteroptera</taxon>
        <taxon>Panheteroptera</taxon>
        <taxon>Cimicomorpha</taxon>
        <taxon>Reduviidae</taxon>
        <taxon>Harpactorinae</taxon>
        <taxon>Harpactorini</taxon>
        <taxon>Rhynocoris</taxon>
    </lineage>
</organism>
<dbReference type="AlphaFoldDB" id="A0AAW1CWH0"/>
<comment type="caution">
    <text evidence="1">The sequence shown here is derived from an EMBL/GenBank/DDBJ whole genome shotgun (WGS) entry which is preliminary data.</text>
</comment>
<keyword evidence="2" id="KW-1185">Reference proteome</keyword>
<proteinExistence type="predicted"/>
<dbReference type="EMBL" id="JAPXFL010000009">
    <property type="protein sequence ID" value="KAK9502133.1"/>
    <property type="molecule type" value="Genomic_DNA"/>
</dbReference>
<evidence type="ECO:0000313" key="2">
    <source>
        <dbReference type="Proteomes" id="UP001461498"/>
    </source>
</evidence>
<gene>
    <name evidence="1" type="ORF">O3M35_012724</name>
</gene>
<dbReference type="GO" id="GO:0005615">
    <property type="term" value="C:extracellular space"/>
    <property type="evidence" value="ECO:0007669"/>
    <property type="project" value="TreeGrafter"/>
</dbReference>
<sequence length="82" mass="8860">MILMKRLGSAAKLGCQVFLRQPGVIALKKPTPEFWTSVLYKNLVGRGVLEAQIVSNNGSGVNIYSHCNPTISKDKSVLDSGN</sequence>
<dbReference type="Proteomes" id="UP001461498">
    <property type="component" value="Unassembled WGS sequence"/>
</dbReference>
<dbReference type="PANTHER" id="PTHR46145:SF4">
    <property type="entry name" value="HEPARANASE"/>
    <property type="match status" value="1"/>
</dbReference>
<dbReference type="PANTHER" id="PTHR46145">
    <property type="entry name" value="HEPARANASE"/>
    <property type="match status" value="1"/>
</dbReference>